<keyword evidence="1" id="KW-0472">Membrane</keyword>
<evidence type="ECO:0000256" key="1">
    <source>
        <dbReference type="SAM" id="Phobius"/>
    </source>
</evidence>
<sequence>MGYGTIDIFVCLLWLLFGSTYEVDTLCHYIFHLFSSDIDPFSLSLSFFSFFLLVADSYPLSLRLFYDLYALCLCITYGTWII</sequence>
<organism evidence="2 3">
    <name type="scientific">Penicillium nordicum</name>
    <dbReference type="NCBI Taxonomy" id="229535"/>
    <lineage>
        <taxon>Eukaryota</taxon>
        <taxon>Fungi</taxon>
        <taxon>Dikarya</taxon>
        <taxon>Ascomycota</taxon>
        <taxon>Pezizomycotina</taxon>
        <taxon>Eurotiomycetes</taxon>
        <taxon>Eurotiomycetidae</taxon>
        <taxon>Eurotiales</taxon>
        <taxon>Aspergillaceae</taxon>
        <taxon>Penicillium</taxon>
    </lineage>
</organism>
<name>A0A0M9WAK4_9EURO</name>
<proteinExistence type="predicted"/>
<feature type="transmembrane region" description="Helical" evidence="1">
    <location>
        <begin position="6"/>
        <end position="31"/>
    </location>
</feature>
<keyword evidence="1" id="KW-1133">Transmembrane helix</keyword>
<reference evidence="2 3" key="1">
    <citation type="submission" date="2015-08" db="EMBL/GenBank/DDBJ databases">
        <title>Genome sequencing of Penicillium nordicum.</title>
        <authorList>
            <person name="Nguyen H.D."/>
            <person name="Seifert K.A."/>
        </authorList>
    </citation>
    <scope>NUCLEOTIDE SEQUENCE [LARGE SCALE GENOMIC DNA]</scope>
    <source>
        <strain evidence="2 3">DAOMC 185683</strain>
    </source>
</reference>
<evidence type="ECO:0000313" key="3">
    <source>
        <dbReference type="Proteomes" id="UP000037696"/>
    </source>
</evidence>
<dbReference type="Proteomes" id="UP000037696">
    <property type="component" value="Unassembled WGS sequence"/>
</dbReference>
<protein>
    <submittedName>
        <fullName evidence="2">Uncharacterized protein</fullName>
    </submittedName>
</protein>
<feature type="transmembrane region" description="Helical" evidence="1">
    <location>
        <begin position="38"/>
        <end position="58"/>
    </location>
</feature>
<dbReference type="EMBL" id="LHQQ01000317">
    <property type="protein sequence ID" value="KOS37473.1"/>
    <property type="molecule type" value="Genomic_DNA"/>
</dbReference>
<keyword evidence="1" id="KW-0812">Transmembrane</keyword>
<evidence type="ECO:0000313" key="2">
    <source>
        <dbReference type="EMBL" id="KOS37473.1"/>
    </source>
</evidence>
<comment type="caution">
    <text evidence="2">The sequence shown here is derived from an EMBL/GenBank/DDBJ whole genome shotgun (WGS) entry which is preliminary data.</text>
</comment>
<dbReference type="AlphaFoldDB" id="A0A0M9WAK4"/>
<keyword evidence="3" id="KW-1185">Reference proteome</keyword>
<gene>
    <name evidence="2" type="ORF">ACN38_g11726</name>
</gene>
<accession>A0A0M9WAK4</accession>